<evidence type="ECO:0000256" key="7">
    <source>
        <dbReference type="ARBA" id="ARBA00022714"/>
    </source>
</evidence>
<dbReference type="SUPFAM" id="SSF50022">
    <property type="entry name" value="ISP domain"/>
    <property type="match status" value="1"/>
</dbReference>
<keyword evidence="13" id="KW-0411">Iron-sulfur</keyword>
<proteinExistence type="inferred from homology"/>
<dbReference type="GO" id="GO:0051213">
    <property type="term" value="F:dioxygenase activity"/>
    <property type="evidence" value="ECO:0007669"/>
    <property type="project" value="UniProtKB-KW"/>
</dbReference>
<dbReference type="CDD" id="cd08881">
    <property type="entry name" value="RHO_alpha_C_NDO-like"/>
    <property type="match status" value="1"/>
</dbReference>
<evidence type="ECO:0000256" key="11">
    <source>
        <dbReference type="ARBA" id="ARBA00023002"/>
    </source>
</evidence>
<dbReference type="InterPro" id="IPR017941">
    <property type="entry name" value="Rieske_2Fe-2S"/>
</dbReference>
<dbReference type="Pfam" id="PF00848">
    <property type="entry name" value="Ring_hydroxyl_A"/>
    <property type="match status" value="1"/>
</dbReference>
<keyword evidence="11" id="KW-0560">Oxidoreductase</keyword>
<dbReference type="Proteomes" id="UP001174909">
    <property type="component" value="Unassembled WGS sequence"/>
</dbReference>
<dbReference type="InterPro" id="IPR043266">
    <property type="entry name" value="RHO_NdoB-like_C"/>
</dbReference>
<organism evidence="18 19">
    <name type="scientific">Geodia barretti</name>
    <name type="common">Barrett's horny sponge</name>
    <dbReference type="NCBI Taxonomy" id="519541"/>
    <lineage>
        <taxon>Eukaryota</taxon>
        <taxon>Metazoa</taxon>
        <taxon>Porifera</taxon>
        <taxon>Demospongiae</taxon>
        <taxon>Heteroscleromorpha</taxon>
        <taxon>Tetractinellida</taxon>
        <taxon>Astrophorina</taxon>
        <taxon>Geodiidae</taxon>
        <taxon>Geodia</taxon>
    </lineage>
</organism>
<dbReference type="GO" id="GO:0005506">
    <property type="term" value="F:iron ion binding"/>
    <property type="evidence" value="ECO:0007669"/>
    <property type="project" value="InterPro"/>
</dbReference>
<dbReference type="PROSITE" id="PS51296">
    <property type="entry name" value="RIESKE"/>
    <property type="match status" value="1"/>
</dbReference>
<evidence type="ECO:0000256" key="9">
    <source>
        <dbReference type="ARBA" id="ARBA00022797"/>
    </source>
</evidence>
<keyword evidence="7" id="KW-0001">2Fe-2S</keyword>
<dbReference type="GO" id="GO:0019133">
    <property type="term" value="F:choline monooxygenase activity"/>
    <property type="evidence" value="ECO:0007669"/>
    <property type="project" value="UniProtKB-EC"/>
</dbReference>
<comment type="function">
    <text evidence="1">Catalyzes the first step of the osmoprotectant glycine betaine synthesis.</text>
</comment>
<dbReference type="InterPro" id="IPR015881">
    <property type="entry name" value="ARHD_Rieske_2Fe_2S"/>
</dbReference>
<evidence type="ECO:0000256" key="13">
    <source>
        <dbReference type="ARBA" id="ARBA00023014"/>
    </source>
</evidence>
<feature type="compositionally biased region" description="Basic and acidic residues" evidence="16">
    <location>
        <begin position="235"/>
        <end position="248"/>
    </location>
</feature>
<evidence type="ECO:0000259" key="17">
    <source>
        <dbReference type="PROSITE" id="PS51296"/>
    </source>
</evidence>
<name>A0AA35R821_GEOBA</name>
<evidence type="ECO:0000256" key="4">
    <source>
        <dbReference type="ARBA" id="ARBA00010848"/>
    </source>
</evidence>
<evidence type="ECO:0000256" key="16">
    <source>
        <dbReference type="SAM" id="MobiDB-lite"/>
    </source>
</evidence>
<keyword evidence="10 18" id="KW-0223">Dioxygenase</keyword>
<comment type="caution">
    <text evidence="18">The sequence shown here is derived from an EMBL/GenBank/DDBJ whole genome shotgun (WGS) entry which is preliminary data.</text>
</comment>
<evidence type="ECO:0000256" key="10">
    <source>
        <dbReference type="ARBA" id="ARBA00022964"/>
    </source>
</evidence>
<dbReference type="GO" id="GO:0051537">
    <property type="term" value="F:2 iron, 2 sulfur cluster binding"/>
    <property type="evidence" value="ECO:0007669"/>
    <property type="project" value="UniProtKB-KW"/>
</dbReference>
<comment type="similarity">
    <text evidence="3">Belongs to the bacterial ring-hydroxylating dioxygenase alpha subunit family.</text>
</comment>
<evidence type="ECO:0000256" key="5">
    <source>
        <dbReference type="ARBA" id="ARBA00012763"/>
    </source>
</evidence>
<dbReference type="InterPro" id="IPR001663">
    <property type="entry name" value="Rng_hydr_dOase-A"/>
</dbReference>
<accession>A0AA35R821</accession>
<evidence type="ECO:0000256" key="1">
    <source>
        <dbReference type="ARBA" id="ARBA00002149"/>
    </source>
</evidence>
<dbReference type="PANTHER" id="PTHR43756:SF1">
    <property type="entry name" value="3-PHENYLPROPIONATE_CINNAMIC ACID DIOXYGENASE SUBUNIT ALPHA"/>
    <property type="match status" value="1"/>
</dbReference>
<dbReference type="AlphaFoldDB" id="A0AA35R821"/>
<evidence type="ECO:0000256" key="2">
    <source>
        <dbReference type="ARBA" id="ARBA00004866"/>
    </source>
</evidence>
<dbReference type="InterPro" id="IPR015879">
    <property type="entry name" value="Ring_hydroxy_dOase_asu_C_dom"/>
</dbReference>
<dbReference type="Pfam" id="PF00355">
    <property type="entry name" value="Rieske"/>
    <property type="match status" value="1"/>
</dbReference>
<feature type="region of interest" description="Disordered" evidence="16">
    <location>
        <begin position="228"/>
        <end position="248"/>
    </location>
</feature>
<comment type="catalytic activity">
    <reaction evidence="15">
        <text>choline + 2 reduced [2Fe-2S]-[ferredoxin] + O2 + 2 H(+) = betaine aldehyde hydrate + 2 oxidized [2Fe-2S]-[ferredoxin] + H2O</text>
        <dbReference type="Rhea" id="RHEA:17769"/>
        <dbReference type="Rhea" id="RHEA-COMP:10000"/>
        <dbReference type="Rhea" id="RHEA-COMP:10001"/>
        <dbReference type="ChEBI" id="CHEBI:15354"/>
        <dbReference type="ChEBI" id="CHEBI:15377"/>
        <dbReference type="ChEBI" id="CHEBI:15378"/>
        <dbReference type="ChEBI" id="CHEBI:15379"/>
        <dbReference type="ChEBI" id="CHEBI:15870"/>
        <dbReference type="ChEBI" id="CHEBI:33737"/>
        <dbReference type="ChEBI" id="CHEBI:33738"/>
        <dbReference type="EC" id="1.14.15.7"/>
    </reaction>
</comment>
<evidence type="ECO:0000313" key="18">
    <source>
        <dbReference type="EMBL" id="CAI8005462.1"/>
    </source>
</evidence>
<evidence type="ECO:0000256" key="12">
    <source>
        <dbReference type="ARBA" id="ARBA00023004"/>
    </source>
</evidence>
<dbReference type="PROSITE" id="PS00570">
    <property type="entry name" value="RING_HYDROXYL_ALPHA"/>
    <property type="match status" value="1"/>
</dbReference>
<evidence type="ECO:0000256" key="3">
    <source>
        <dbReference type="ARBA" id="ARBA00008751"/>
    </source>
</evidence>
<keyword evidence="14" id="KW-0520">NAD</keyword>
<reference evidence="18" key="1">
    <citation type="submission" date="2023-03" db="EMBL/GenBank/DDBJ databases">
        <authorList>
            <person name="Steffen K."/>
            <person name="Cardenas P."/>
        </authorList>
    </citation>
    <scope>NUCLEOTIDE SEQUENCE</scope>
</reference>
<dbReference type="Gene3D" id="2.102.10.10">
    <property type="entry name" value="Rieske [2Fe-2S] iron-sulphur domain"/>
    <property type="match status" value="1"/>
</dbReference>
<keyword evidence="19" id="KW-1185">Reference proteome</keyword>
<dbReference type="EC" id="1.14.15.7" evidence="5"/>
<dbReference type="Gene3D" id="3.90.380.10">
    <property type="entry name" value="Naphthalene 1,2-dioxygenase Alpha Subunit, Chain A, domain 1"/>
    <property type="match status" value="1"/>
</dbReference>
<evidence type="ECO:0000256" key="8">
    <source>
        <dbReference type="ARBA" id="ARBA00022723"/>
    </source>
</evidence>
<evidence type="ECO:0000256" key="6">
    <source>
        <dbReference type="ARBA" id="ARBA00014931"/>
    </source>
</evidence>
<protein>
    <recommendedName>
        <fullName evidence="6">Choline monooxygenase, chloroplastic</fullName>
        <ecNumber evidence="5">1.14.15.7</ecNumber>
    </recommendedName>
</protein>
<evidence type="ECO:0000256" key="14">
    <source>
        <dbReference type="ARBA" id="ARBA00023027"/>
    </source>
</evidence>
<comment type="pathway">
    <text evidence="2">Amine and polyamine biosynthesis; betaine biosynthesis via choline pathway; betaine aldehyde from choline (monooxygenase route): step 1/1.</text>
</comment>
<evidence type="ECO:0000256" key="15">
    <source>
        <dbReference type="ARBA" id="ARBA00049097"/>
    </source>
</evidence>
<keyword evidence="12" id="KW-0408">Iron</keyword>
<dbReference type="InterPro" id="IPR036922">
    <property type="entry name" value="Rieske_2Fe-2S_sf"/>
</dbReference>
<dbReference type="SUPFAM" id="SSF55961">
    <property type="entry name" value="Bet v1-like"/>
    <property type="match status" value="1"/>
</dbReference>
<evidence type="ECO:0000313" key="19">
    <source>
        <dbReference type="Proteomes" id="UP001174909"/>
    </source>
</evidence>
<keyword evidence="8" id="KW-0479">Metal-binding</keyword>
<comment type="similarity">
    <text evidence="4">Belongs to the choline monooxygenase family.</text>
</comment>
<gene>
    <name evidence="18" type="ORF">GBAR_LOCUS4251</name>
</gene>
<dbReference type="PRINTS" id="PR00090">
    <property type="entry name" value="RNGDIOXGNASE"/>
</dbReference>
<keyword evidence="9" id="KW-0058">Aromatic hydrocarbons catabolism</keyword>
<dbReference type="PANTHER" id="PTHR43756">
    <property type="entry name" value="CHOLINE MONOOXYGENASE, CHLOROPLASTIC"/>
    <property type="match status" value="1"/>
</dbReference>
<sequence length="458" mass="52366">MAITFQPSSYSGLVDQDNGMVSREIFVNSDIYAEEQDRIFTRAWLFVGHESQVAKPGDFFVSSMGEESVILCRDREGEVHVFLNSCMHRGMKVCRYDEGNTPIFTCPYHGWSFATDGALVGVPFYKDAYHEELDKSQWGLIRVPRMTNYKGGIWATWDPNAPDFLEYIGGFRTYLDILFDGWDGSEGGTEVIGGIEKWMVPSNWKFPAENFIGDRYHNISHRSVDLVGIGPSGQGRRDNSDREGAKSLDVSFPERGHGTVMFLRPEDAQPVQSYQNDPVVSEYFYQCEIARKERQGQLWRILAGPGTIFPNMSFLPRQPRSIAVWHPRGPDQTEVWRWFLVDSAAPPEVKEFLRQYYIRYSGPSGLTEQDDMENWNYAHAASRGAMARRHHYNYQMGLGYAVTDFEDGGLKLPGTVLDTTKARAGEQNQRGFYSRWREFMAARDWDELASWRNNGSAC</sequence>
<dbReference type="EMBL" id="CASHTH010000611">
    <property type="protein sequence ID" value="CAI8005462.1"/>
    <property type="molecule type" value="Genomic_DNA"/>
</dbReference>
<feature type="domain" description="Rieske" evidence="17">
    <location>
        <begin position="44"/>
        <end position="123"/>
    </location>
</feature>